<evidence type="ECO:0000256" key="2">
    <source>
        <dbReference type="PROSITE-ProRule" id="PRU00335"/>
    </source>
</evidence>
<dbReference type="InterPro" id="IPR023772">
    <property type="entry name" value="DNA-bd_HTH_TetR-type_CS"/>
</dbReference>
<feature type="domain" description="HTH tetR-type" evidence="3">
    <location>
        <begin position="1"/>
        <end position="61"/>
    </location>
</feature>
<name>A0ABW1ULC8_9LACO</name>
<dbReference type="InterPro" id="IPR009057">
    <property type="entry name" value="Homeodomain-like_sf"/>
</dbReference>
<sequence>MNTKEELAIRLNHVVLINGFQTLSMAKLAQAINVSRATLYIYFKNKDEIVAAVVDRHLNFIQSHPVPARFQPAGYPATLVNALLLFGSTTATFTGELQRYYPQHYAEFVAAYDRYFADLERYYRRAQNRDFIDKQFRPDFLLFQNRTGIQAILAAVRQKEIELGQAEVYLNELFTLQLLGFLTPTAKSQLELSTVQPLIDKIMAEFRATYSLIG</sequence>
<organism evidence="4 5">
    <name type="scientific">Lapidilactobacillus achengensis</name>
    <dbReference type="NCBI Taxonomy" id="2486000"/>
    <lineage>
        <taxon>Bacteria</taxon>
        <taxon>Bacillati</taxon>
        <taxon>Bacillota</taxon>
        <taxon>Bacilli</taxon>
        <taxon>Lactobacillales</taxon>
        <taxon>Lactobacillaceae</taxon>
        <taxon>Lapidilactobacillus</taxon>
    </lineage>
</organism>
<reference evidence="5" key="1">
    <citation type="journal article" date="2019" name="Int. J. Syst. Evol. Microbiol.">
        <title>The Global Catalogue of Microorganisms (GCM) 10K type strain sequencing project: providing services to taxonomists for standard genome sequencing and annotation.</title>
        <authorList>
            <consortium name="The Broad Institute Genomics Platform"/>
            <consortium name="The Broad Institute Genome Sequencing Center for Infectious Disease"/>
            <person name="Wu L."/>
            <person name="Ma J."/>
        </authorList>
    </citation>
    <scope>NUCLEOTIDE SEQUENCE [LARGE SCALE GENOMIC DNA]</scope>
    <source>
        <strain evidence="5">CCM 8897</strain>
    </source>
</reference>
<proteinExistence type="predicted"/>
<gene>
    <name evidence="4" type="ORF">ACFQHW_04065</name>
</gene>
<evidence type="ECO:0000256" key="1">
    <source>
        <dbReference type="ARBA" id="ARBA00023125"/>
    </source>
</evidence>
<dbReference type="EMBL" id="JBHSSM010000014">
    <property type="protein sequence ID" value="MFC6314742.1"/>
    <property type="molecule type" value="Genomic_DNA"/>
</dbReference>
<accession>A0ABW1ULC8</accession>
<dbReference type="Proteomes" id="UP001596310">
    <property type="component" value="Unassembled WGS sequence"/>
</dbReference>
<dbReference type="Gene3D" id="1.10.357.10">
    <property type="entry name" value="Tetracycline Repressor, domain 2"/>
    <property type="match status" value="1"/>
</dbReference>
<keyword evidence="5" id="KW-1185">Reference proteome</keyword>
<evidence type="ECO:0000313" key="4">
    <source>
        <dbReference type="EMBL" id="MFC6314742.1"/>
    </source>
</evidence>
<dbReference type="InterPro" id="IPR001647">
    <property type="entry name" value="HTH_TetR"/>
</dbReference>
<feature type="DNA-binding region" description="H-T-H motif" evidence="2">
    <location>
        <begin position="24"/>
        <end position="43"/>
    </location>
</feature>
<evidence type="ECO:0000259" key="3">
    <source>
        <dbReference type="PROSITE" id="PS50977"/>
    </source>
</evidence>
<dbReference type="PROSITE" id="PS01081">
    <property type="entry name" value="HTH_TETR_1"/>
    <property type="match status" value="1"/>
</dbReference>
<keyword evidence="1 2" id="KW-0238">DNA-binding</keyword>
<protein>
    <submittedName>
        <fullName evidence="4">TetR/AcrR family transcriptional regulator</fullName>
    </submittedName>
</protein>
<dbReference type="SUPFAM" id="SSF46689">
    <property type="entry name" value="Homeodomain-like"/>
    <property type="match status" value="1"/>
</dbReference>
<comment type="caution">
    <text evidence="4">The sequence shown here is derived from an EMBL/GenBank/DDBJ whole genome shotgun (WGS) entry which is preliminary data.</text>
</comment>
<dbReference type="Pfam" id="PF00440">
    <property type="entry name" value="TetR_N"/>
    <property type="match status" value="1"/>
</dbReference>
<dbReference type="PROSITE" id="PS50977">
    <property type="entry name" value="HTH_TETR_2"/>
    <property type="match status" value="1"/>
</dbReference>
<dbReference type="RefSeq" id="WP_125599480.1">
    <property type="nucleotide sequence ID" value="NZ_JBHSSM010000014.1"/>
</dbReference>
<evidence type="ECO:0000313" key="5">
    <source>
        <dbReference type="Proteomes" id="UP001596310"/>
    </source>
</evidence>